<evidence type="ECO:0000313" key="4">
    <source>
        <dbReference type="Proteomes" id="UP001165306"/>
    </source>
</evidence>
<evidence type="ECO:0000313" key="3">
    <source>
        <dbReference type="EMBL" id="MCM8747735.1"/>
    </source>
</evidence>
<reference evidence="3" key="1">
    <citation type="submission" date="2022-06" db="EMBL/GenBank/DDBJ databases">
        <title>CFH 74404 Thermomicrobiaceae sp.</title>
        <authorList>
            <person name="Ming H."/>
            <person name="Li W.-J."/>
            <person name="Zhao Z."/>
        </authorList>
    </citation>
    <scope>NUCLEOTIDE SEQUENCE</scope>
    <source>
        <strain evidence="3">CFH 74404</strain>
    </source>
</reference>
<dbReference type="AlphaFoldDB" id="A0AA42B9V7"/>
<feature type="domain" description="Creatinase N-terminal" evidence="2">
    <location>
        <begin position="18"/>
        <end position="153"/>
    </location>
</feature>
<name>A0AA42B9V7_9BACT</name>
<dbReference type="SUPFAM" id="SSF55920">
    <property type="entry name" value="Creatinase/aminopeptidase"/>
    <property type="match status" value="1"/>
</dbReference>
<accession>A0AA42B9V7</accession>
<dbReference type="InterPro" id="IPR000994">
    <property type="entry name" value="Pept_M24"/>
</dbReference>
<dbReference type="RefSeq" id="WP_284055521.1">
    <property type="nucleotide sequence ID" value="NZ_JAMSLR010000001.1"/>
</dbReference>
<dbReference type="Pfam" id="PF00557">
    <property type="entry name" value="Peptidase_M24"/>
    <property type="match status" value="1"/>
</dbReference>
<dbReference type="EMBL" id="JAMSLR010000001">
    <property type="protein sequence ID" value="MCM8747735.1"/>
    <property type="molecule type" value="Genomic_DNA"/>
</dbReference>
<dbReference type="PANTHER" id="PTHR46112:SF3">
    <property type="entry name" value="AMINOPEPTIDASE YPDF"/>
    <property type="match status" value="1"/>
</dbReference>
<gene>
    <name evidence="3" type="ORF">NET02_01085</name>
</gene>
<comment type="caution">
    <text evidence="3">The sequence shown here is derived from an EMBL/GenBank/DDBJ whole genome shotgun (WGS) entry which is preliminary data.</text>
</comment>
<dbReference type="InterPro" id="IPR036005">
    <property type="entry name" value="Creatinase/aminopeptidase-like"/>
</dbReference>
<protein>
    <submittedName>
        <fullName evidence="3">Xaa-Pro peptidase family protein</fullName>
    </submittedName>
</protein>
<evidence type="ECO:0000259" key="2">
    <source>
        <dbReference type="Pfam" id="PF01321"/>
    </source>
</evidence>
<dbReference type="InterPro" id="IPR000587">
    <property type="entry name" value="Creatinase_N"/>
</dbReference>
<evidence type="ECO:0000259" key="1">
    <source>
        <dbReference type="Pfam" id="PF00557"/>
    </source>
</evidence>
<dbReference type="Pfam" id="PF01321">
    <property type="entry name" value="Creatinase_N"/>
    <property type="match status" value="1"/>
</dbReference>
<dbReference type="Proteomes" id="UP001165306">
    <property type="component" value="Unassembled WGS sequence"/>
</dbReference>
<dbReference type="SUPFAM" id="SSF53092">
    <property type="entry name" value="Creatinase/prolidase N-terminal domain"/>
    <property type="match status" value="1"/>
</dbReference>
<sequence length="379" mass="42386">MTGPIARRVFTDQEFARRWQSLRRILTDHQVDLAVLVDADTIYYLTGFAGSGSAFQALLVPMDNEPVHLLRYTEELSFLSTSWLDVPAFYNDWDNPVVLAARLARKLVPRLRRVGIEKASYHLAARRYEQLMAEWPGALGVDLSDAIGWLRLVKSPEEIEQHRQAAIAVQRGLETGVAAVRAGVREREIAAALAGTLVRAGADTLFPGTIVSGERLRDVDGRLGDRTLQHGDLVRMEMTNSVNRYWARLTRMVSVGPPSAEMAELYEQVRLAQEEQITRLVPGAIPSELDAFVRSKLPIGLWTMQLSGYALACHECRIGWSELDRFWIVRDEYRPLAAGMVFHMVLTAGPGLSVGDTVVVTEQGGRYLTTYPRDLIVVE</sequence>
<dbReference type="InterPro" id="IPR050659">
    <property type="entry name" value="Peptidase_M24B"/>
</dbReference>
<dbReference type="CDD" id="cd01066">
    <property type="entry name" value="APP_MetAP"/>
    <property type="match status" value="1"/>
</dbReference>
<dbReference type="Gene3D" id="3.90.230.10">
    <property type="entry name" value="Creatinase/methionine aminopeptidase superfamily"/>
    <property type="match status" value="1"/>
</dbReference>
<keyword evidence="4" id="KW-1185">Reference proteome</keyword>
<organism evidence="3 4">
    <name type="scientific">Thermalbibacter longus</name>
    <dbReference type="NCBI Taxonomy" id="2951981"/>
    <lineage>
        <taxon>Bacteria</taxon>
        <taxon>Pseudomonadati</taxon>
        <taxon>Thermomicrobiota</taxon>
        <taxon>Thermomicrobia</taxon>
        <taxon>Thermomicrobiales</taxon>
        <taxon>Thermomicrobiaceae</taxon>
        <taxon>Thermalbibacter</taxon>
    </lineage>
</organism>
<dbReference type="PANTHER" id="PTHR46112">
    <property type="entry name" value="AMINOPEPTIDASE"/>
    <property type="match status" value="1"/>
</dbReference>
<dbReference type="InterPro" id="IPR029149">
    <property type="entry name" value="Creatin/AminoP/Spt16_N"/>
</dbReference>
<feature type="domain" description="Peptidase M24" evidence="1">
    <location>
        <begin position="160"/>
        <end position="362"/>
    </location>
</feature>
<dbReference type="Gene3D" id="3.40.350.10">
    <property type="entry name" value="Creatinase/prolidase N-terminal domain"/>
    <property type="match status" value="1"/>
</dbReference>
<proteinExistence type="predicted"/>